<comment type="similarity">
    <text evidence="1 6">Belongs to the acylphosphatase family.</text>
</comment>
<dbReference type="InterPro" id="IPR036046">
    <property type="entry name" value="Acylphosphatase-like_dom_sf"/>
</dbReference>
<feature type="active site" evidence="5">
    <location>
        <position position="27"/>
    </location>
</feature>
<dbReference type="PANTHER" id="PTHR47268:SF4">
    <property type="entry name" value="ACYLPHOSPHATASE"/>
    <property type="match status" value="1"/>
</dbReference>
<dbReference type="EC" id="3.6.1.7" evidence="2 5"/>
<gene>
    <name evidence="8" type="ORF">H6H03_24235</name>
</gene>
<name>A0ABR8KBP5_9NOSO</name>
<comment type="caution">
    <text evidence="8">The sequence shown here is derived from an EMBL/GenBank/DDBJ whole genome shotgun (WGS) entry which is preliminary data.</text>
</comment>
<dbReference type="InterPro" id="IPR020456">
    <property type="entry name" value="Acylphosphatase"/>
</dbReference>
<reference evidence="8 9" key="1">
    <citation type="journal article" date="2020" name="ISME J.">
        <title>Comparative genomics reveals insights into cyanobacterial evolution and habitat adaptation.</title>
        <authorList>
            <person name="Chen M.Y."/>
            <person name="Teng W.K."/>
            <person name="Zhao L."/>
            <person name="Hu C.X."/>
            <person name="Zhou Y.K."/>
            <person name="Han B.P."/>
            <person name="Song L.R."/>
            <person name="Shu W.S."/>
        </authorList>
    </citation>
    <scope>NUCLEOTIDE SEQUENCE [LARGE SCALE GENOMIC DNA]</scope>
    <source>
        <strain evidence="8 9">FACHB-159</strain>
    </source>
</reference>
<protein>
    <recommendedName>
        <fullName evidence="3 5">acylphosphatase</fullName>
        <ecNumber evidence="2 5">3.6.1.7</ecNumber>
    </recommendedName>
</protein>
<dbReference type="NCBIfam" id="NF011016">
    <property type="entry name" value="PRK14444.1"/>
    <property type="match status" value="1"/>
</dbReference>
<dbReference type="PANTHER" id="PTHR47268">
    <property type="entry name" value="ACYLPHOSPHATASE"/>
    <property type="match status" value="1"/>
</dbReference>
<dbReference type="RefSeq" id="WP_190957547.1">
    <property type="nucleotide sequence ID" value="NZ_JACJTU010000025.1"/>
</dbReference>
<feature type="domain" description="Acylphosphatase-like" evidence="7">
    <location>
        <begin position="12"/>
        <end position="98"/>
    </location>
</feature>
<proteinExistence type="inferred from homology"/>
<comment type="catalytic activity">
    <reaction evidence="4 5">
        <text>an acyl phosphate + H2O = a carboxylate + phosphate + H(+)</text>
        <dbReference type="Rhea" id="RHEA:14965"/>
        <dbReference type="ChEBI" id="CHEBI:15377"/>
        <dbReference type="ChEBI" id="CHEBI:15378"/>
        <dbReference type="ChEBI" id="CHEBI:29067"/>
        <dbReference type="ChEBI" id="CHEBI:43474"/>
        <dbReference type="ChEBI" id="CHEBI:59918"/>
        <dbReference type="EC" id="3.6.1.7"/>
    </reaction>
</comment>
<dbReference type="Pfam" id="PF00708">
    <property type="entry name" value="Acylphosphatase"/>
    <property type="match status" value="1"/>
</dbReference>
<dbReference type="InterPro" id="IPR001792">
    <property type="entry name" value="Acylphosphatase-like_dom"/>
</dbReference>
<evidence type="ECO:0000313" key="9">
    <source>
        <dbReference type="Proteomes" id="UP000637383"/>
    </source>
</evidence>
<evidence type="ECO:0000256" key="1">
    <source>
        <dbReference type="ARBA" id="ARBA00005614"/>
    </source>
</evidence>
<accession>A0ABR8KBP5</accession>
<evidence type="ECO:0000256" key="5">
    <source>
        <dbReference type="PROSITE-ProRule" id="PRU00520"/>
    </source>
</evidence>
<dbReference type="Gene3D" id="3.30.70.100">
    <property type="match status" value="1"/>
</dbReference>
<dbReference type="SUPFAM" id="SSF54975">
    <property type="entry name" value="Acylphosphatase/BLUF domain-like"/>
    <property type="match status" value="1"/>
</dbReference>
<evidence type="ECO:0000259" key="7">
    <source>
        <dbReference type="PROSITE" id="PS51160"/>
    </source>
</evidence>
<dbReference type="Proteomes" id="UP000637383">
    <property type="component" value="Unassembled WGS sequence"/>
</dbReference>
<feature type="active site" evidence="5">
    <location>
        <position position="45"/>
    </location>
</feature>
<evidence type="ECO:0000256" key="2">
    <source>
        <dbReference type="ARBA" id="ARBA00012150"/>
    </source>
</evidence>
<keyword evidence="9" id="KW-1185">Reference proteome</keyword>
<evidence type="ECO:0000256" key="6">
    <source>
        <dbReference type="RuleBase" id="RU004168"/>
    </source>
</evidence>
<organism evidence="8 9">
    <name type="scientific">Nostoc paludosum FACHB-159</name>
    <dbReference type="NCBI Taxonomy" id="2692908"/>
    <lineage>
        <taxon>Bacteria</taxon>
        <taxon>Bacillati</taxon>
        <taxon>Cyanobacteriota</taxon>
        <taxon>Cyanophyceae</taxon>
        <taxon>Nostocales</taxon>
        <taxon>Nostocaceae</taxon>
        <taxon>Nostoc</taxon>
    </lineage>
</organism>
<dbReference type="EMBL" id="JACJTU010000025">
    <property type="protein sequence ID" value="MBD2736954.1"/>
    <property type="molecule type" value="Genomic_DNA"/>
</dbReference>
<evidence type="ECO:0000256" key="3">
    <source>
        <dbReference type="ARBA" id="ARBA00015991"/>
    </source>
</evidence>
<dbReference type="PROSITE" id="PS51160">
    <property type="entry name" value="ACYLPHOSPHATASE_3"/>
    <property type="match status" value="1"/>
</dbReference>
<sequence length="107" mass="11914">MQNSTALPKIIRAHVFISGRVQGVGYRYATVETASQLGLTGWVRNLPDSRVEAVFEGAREIVDEMVRWCHSGPPAAVVKEVKVEYEEPEGLRRFEVKRGVGNGEMGR</sequence>
<evidence type="ECO:0000256" key="4">
    <source>
        <dbReference type="ARBA" id="ARBA00047645"/>
    </source>
</evidence>
<keyword evidence="5" id="KW-0378">Hydrolase</keyword>
<evidence type="ECO:0000313" key="8">
    <source>
        <dbReference type="EMBL" id="MBD2736954.1"/>
    </source>
</evidence>